<evidence type="ECO:0000256" key="7">
    <source>
        <dbReference type="ARBA" id="ARBA00049197"/>
    </source>
</evidence>
<evidence type="ECO:0000256" key="1">
    <source>
        <dbReference type="ARBA" id="ARBA00005109"/>
    </source>
</evidence>
<evidence type="ECO:0000256" key="3">
    <source>
        <dbReference type="ARBA" id="ARBA00012991"/>
    </source>
</evidence>
<dbReference type="Gene3D" id="3.40.50.720">
    <property type="entry name" value="NAD(P)-binding Rossmann-like Domain"/>
    <property type="match status" value="1"/>
</dbReference>
<comment type="catalytic activity">
    <reaction evidence="7">
        <text>3-hydroxy-2-methylpropanoate + NAD(+) = 2-methyl-3-oxopropanoate + NADH + H(+)</text>
        <dbReference type="Rhea" id="RHEA:17681"/>
        <dbReference type="ChEBI" id="CHEBI:11805"/>
        <dbReference type="ChEBI" id="CHEBI:15378"/>
        <dbReference type="ChEBI" id="CHEBI:57540"/>
        <dbReference type="ChEBI" id="CHEBI:57700"/>
        <dbReference type="ChEBI" id="CHEBI:57945"/>
        <dbReference type="EC" id="1.1.1.31"/>
    </reaction>
</comment>
<dbReference type="InterPro" id="IPR015815">
    <property type="entry name" value="HIBADH-related"/>
</dbReference>
<dbReference type="eggNOG" id="KOG0409">
    <property type="taxonomic scope" value="Eukaryota"/>
</dbReference>
<dbReference type="InParanoid" id="K2R6A7"/>
<reference evidence="11 12" key="1">
    <citation type="journal article" date="2012" name="BMC Genomics">
        <title>Tools to kill: Genome of one of the most destructive plant pathogenic fungi Macrophomina phaseolina.</title>
        <authorList>
            <person name="Islam M.S."/>
            <person name="Haque M.S."/>
            <person name="Islam M.M."/>
            <person name="Emdad E.M."/>
            <person name="Halim A."/>
            <person name="Hossen Q.M.M."/>
            <person name="Hossain M.Z."/>
            <person name="Ahmed B."/>
            <person name="Rahim S."/>
            <person name="Rahman M.S."/>
            <person name="Alam M.M."/>
            <person name="Hou S."/>
            <person name="Wan X."/>
            <person name="Saito J.A."/>
            <person name="Alam M."/>
        </authorList>
    </citation>
    <scope>NUCLEOTIDE SEQUENCE [LARGE SCALE GENOMIC DNA]</scope>
    <source>
        <strain evidence="11 12">MS6</strain>
    </source>
</reference>
<keyword evidence="6" id="KW-0520">NAD</keyword>
<feature type="domain" description="3-hydroxyisobutyrate dehydrogenase-like NAD-binding" evidence="10">
    <location>
        <begin position="169"/>
        <end position="296"/>
    </location>
</feature>
<dbReference type="GO" id="GO:0051287">
    <property type="term" value="F:NAD binding"/>
    <property type="evidence" value="ECO:0007669"/>
    <property type="project" value="InterPro"/>
</dbReference>
<accession>K2R6A7</accession>
<dbReference type="EC" id="1.1.1.31" evidence="3"/>
<dbReference type="InterPro" id="IPR006115">
    <property type="entry name" value="6PGDH_NADP-bd"/>
</dbReference>
<dbReference type="Pfam" id="PF03446">
    <property type="entry name" value="NAD_binding_2"/>
    <property type="match status" value="1"/>
</dbReference>
<feature type="active site" evidence="8">
    <location>
        <position position="175"/>
    </location>
</feature>
<keyword evidence="5" id="KW-0560">Oxidoreductase</keyword>
<dbReference type="PANTHER" id="PTHR22981:SF81">
    <property type="entry name" value="DEHYDROGENASE, PUTATIVE-RELATED"/>
    <property type="match status" value="1"/>
</dbReference>
<organism evidence="11 12">
    <name type="scientific">Macrophomina phaseolina (strain MS6)</name>
    <name type="common">Charcoal rot fungus</name>
    <dbReference type="NCBI Taxonomy" id="1126212"/>
    <lineage>
        <taxon>Eukaryota</taxon>
        <taxon>Fungi</taxon>
        <taxon>Dikarya</taxon>
        <taxon>Ascomycota</taxon>
        <taxon>Pezizomycotina</taxon>
        <taxon>Dothideomycetes</taxon>
        <taxon>Dothideomycetes incertae sedis</taxon>
        <taxon>Botryosphaeriales</taxon>
        <taxon>Botryosphaeriaceae</taxon>
        <taxon>Macrophomina</taxon>
    </lineage>
</organism>
<dbReference type="InterPro" id="IPR013328">
    <property type="entry name" value="6PGD_dom2"/>
</dbReference>
<evidence type="ECO:0000256" key="6">
    <source>
        <dbReference type="ARBA" id="ARBA00023027"/>
    </source>
</evidence>
<dbReference type="Pfam" id="PF14833">
    <property type="entry name" value="NAD_binding_11"/>
    <property type="match status" value="1"/>
</dbReference>
<dbReference type="InterPro" id="IPR029154">
    <property type="entry name" value="HIBADH-like_NADP-bd"/>
</dbReference>
<gene>
    <name evidence="11" type="ORF">MPH_13235</name>
</gene>
<dbReference type="Gene3D" id="1.10.1040.10">
    <property type="entry name" value="N-(1-d-carboxylethyl)-l-norvaline Dehydrogenase, domain 2"/>
    <property type="match status" value="1"/>
</dbReference>
<dbReference type="VEuPathDB" id="FungiDB:MPH_13235"/>
<keyword evidence="4" id="KW-0101">Branched-chain amino acid catabolism</keyword>
<sequence length="301" mass="31699">MGYPMASHIRKKIPPATPLYLFDLNTAACERFATEHQSHGPVLVAESAKDVAERASTILSIVTASPHVRAVYLDERKGVIAAPPSGDRLMLECSTIDFETAREIGNALAEAGRGTYVDTPVSGGVPGAAAGNLSFLVGAAPDAPFRKRLDAVVAMMGSPEKVFYLGGLGNGLGAKISNNYIAGVVNLCTAEALNFAIRAGIDKHDLVKVIKASTGSTFMLDKVCPVPGVDPAAPSSRDYEGGFKMFMMPKDIGLAVDMAEKLGARPTTGKAALALYREAAEDPKIREKDASSVYRFLGGPE</sequence>
<dbReference type="SUPFAM" id="SSF48179">
    <property type="entry name" value="6-phosphogluconate dehydrogenase C-terminal domain-like"/>
    <property type="match status" value="1"/>
</dbReference>
<dbReference type="GO" id="GO:0006574">
    <property type="term" value="P:L-valine catabolic process"/>
    <property type="evidence" value="ECO:0007669"/>
    <property type="project" value="TreeGrafter"/>
</dbReference>
<evidence type="ECO:0000256" key="8">
    <source>
        <dbReference type="PIRSR" id="PIRSR000103-1"/>
    </source>
</evidence>
<dbReference type="PANTHER" id="PTHR22981">
    <property type="entry name" value="3-HYDROXYISOBUTYRATE DEHYDROGENASE-RELATED"/>
    <property type="match status" value="1"/>
</dbReference>
<dbReference type="GO" id="GO:0008442">
    <property type="term" value="F:3-hydroxyisobutyrate dehydrogenase activity"/>
    <property type="evidence" value="ECO:0007669"/>
    <property type="project" value="UniProtKB-EC"/>
</dbReference>
<dbReference type="HOGENOM" id="CLU_035117_6_1_1"/>
<dbReference type="STRING" id="1126212.K2R6A7"/>
<dbReference type="PIRSF" id="PIRSF000103">
    <property type="entry name" value="HIBADH"/>
    <property type="match status" value="1"/>
</dbReference>
<evidence type="ECO:0000313" key="12">
    <source>
        <dbReference type="Proteomes" id="UP000007129"/>
    </source>
</evidence>
<evidence type="ECO:0000256" key="5">
    <source>
        <dbReference type="ARBA" id="ARBA00023002"/>
    </source>
</evidence>
<dbReference type="GO" id="GO:0005739">
    <property type="term" value="C:mitochondrion"/>
    <property type="evidence" value="ECO:0007669"/>
    <property type="project" value="TreeGrafter"/>
</dbReference>
<evidence type="ECO:0000313" key="11">
    <source>
        <dbReference type="EMBL" id="EKG09713.1"/>
    </source>
</evidence>
<dbReference type="AlphaFoldDB" id="K2R6A7"/>
<name>K2R6A7_MACPH</name>
<comment type="caution">
    <text evidence="11">The sequence shown here is derived from an EMBL/GenBank/DDBJ whole genome shotgun (WGS) entry which is preliminary data.</text>
</comment>
<dbReference type="SUPFAM" id="SSF51735">
    <property type="entry name" value="NAD(P)-binding Rossmann-fold domains"/>
    <property type="match status" value="1"/>
</dbReference>
<dbReference type="Proteomes" id="UP000007129">
    <property type="component" value="Unassembled WGS sequence"/>
</dbReference>
<dbReference type="EMBL" id="AHHD01000570">
    <property type="protein sequence ID" value="EKG09713.1"/>
    <property type="molecule type" value="Genomic_DNA"/>
</dbReference>
<protein>
    <recommendedName>
        <fullName evidence="3">3-hydroxyisobutyrate dehydrogenase</fullName>
        <ecNumber evidence="3">1.1.1.31</ecNumber>
    </recommendedName>
</protein>
<dbReference type="InterPro" id="IPR008927">
    <property type="entry name" value="6-PGluconate_DH-like_C_sf"/>
</dbReference>
<comment type="pathway">
    <text evidence="1">Amino-acid degradation; L-valine degradation.</text>
</comment>
<proteinExistence type="inferred from homology"/>
<feature type="domain" description="6-phosphogluconate dehydrogenase NADP-binding" evidence="9">
    <location>
        <begin position="1"/>
        <end position="166"/>
    </location>
</feature>
<comment type="similarity">
    <text evidence="2">Belongs to the HIBADH-related family. 3-hydroxyisobutyrate dehydrogenase subfamily.</text>
</comment>
<dbReference type="GO" id="GO:0050661">
    <property type="term" value="F:NADP binding"/>
    <property type="evidence" value="ECO:0007669"/>
    <property type="project" value="InterPro"/>
</dbReference>
<evidence type="ECO:0000259" key="9">
    <source>
        <dbReference type="Pfam" id="PF03446"/>
    </source>
</evidence>
<dbReference type="OrthoDB" id="21615at2759"/>
<evidence type="ECO:0000256" key="4">
    <source>
        <dbReference type="ARBA" id="ARBA00022456"/>
    </source>
</evidence>
<dbReference type="InterPro" id="IPR036291">
    <property type="entry name" value="NAD(P)-bd_dom_sf"/>
</dbReference>
<evidence type="ECO:0000259" key="10">
    <source>
        <dbReference type="Pfam" id="PF14833"/>
    </source>
</evidence>
<dbReference type="FunFam" id="1.10.1040.10:FF:000006">
    <property type="entry name" value="3-hydroxyisobutyrate dehydrogenase"/>
    <property type="match status" value="1"/>
</dbReference>
<evidence type="ECO:0000256" key="2">
    <source>
        <dbReference type="ARBA" id="ARBA00006013"/>
    </source>
</evidence>